<comment type="caution">
    <text evidence="1">The sequence shown here is derived from an EMBL/GenBank/DDBJ whole genome shotgun (WGS) entry which is preliminary data.</text>
</comment>
<protein>
    <submittedName>
        <fullName evidence="1">Uncharacterized protein</fullName>
    </submittedName>
</protein>
<reference evidence="1" key="1">
    <citation type="submission" date="2020-06" db="EMBL/GenBank/DDBJ databases">
        <authorList>
            <consortium name="Plant Systems Biology data submission"/>
        </authorList>
    </citation>
    <scope>NUCLEOTIDE SEQUENCE</scope>
    <source>
        <strain evidence="1">D6</strain>
    </source>
</reference>
<keyword evidence="2" id="KW-1185">Reference proteome</keyword>
<dbReference type="AlphaFoldDB" id="A0A9N8DTZ5"/>
<sequence>MLLVEDALGFVPISKSTGCSEAMIPQSLESLTGGTLSQLAARACMCTIASKHSRQHVLIVSLHSSYRETKHSCSSAGSQTLAWTQLISSAVTVAPDFVSLLVLAFSVEQSFTKAHFTGMVMSDWYPKYNQCKMTL</sequence>
<dbReference type="Proteomes" id="UP001153069">
    <property type="component" value="Unassembled WGS sequence"/>
</dbReference>
<dbReference type="EMBL" id="CAICTM010000349">
    <property type="protein sequence ID" value="CAB9508509.1"/>
    <property type="molecule type" value="Genomic_DNA"/>
</dbReference>
<gene>
    <name evidence="1" type="ORF">SEMRO_350_G123641.1</name>
</gene>
<organism evidence="1 2">
    <name type="scientific">Seminavis robusta</name>
    <dbReference type="NCBI Taxonomy" id="568900"/>
    <lineage>
        <taxon>Eukaryota</taxon>
        <taxon>Sar</taxon>
        <taxon>Stramenopiles</taxon>
        <taxon>Ochrophyta</taxon>
        <taxon>Bacillariophyta</taxon>
        <taxon>Bacillariophyceae</taxon>
        <taxon>Bacillariophycidae</taxon>
        <taxon>Naviculales</taxon>
        <taxon>Naviculaceae</taxon>
        <taxon>Seminavis</taxon>
    </lineage>
</organism>
<evidence type="ECO:0000313" key="1">
    <source>
        <dbReference type="EMBL" id="CAB9508509.1"/>
    </source>
</evidence>
<proteinExistence type="predicted"/>
<name>A0A9N8DTZ5_9STRA</name>
<accession>A0A9N8DTZ5</accession>
<evidence type="ECO:0000313" key="2">
    <source>
        <dbReference type="Proteomes" id="UP001153069"/>
    </source>
</evidence>